<accession>A0AAP1HAF9</accession>
<protein>
    <submittedName>
        <fullName evidence="1">Uncharacterized protein</fullName>
    </submittedName>
</protein>
<sequence length="42" mass="4977">MEIFDLFLSLKDKQIDIVMNKEIKTMKVLYLNNSLMLDEVLS</sequence>
<gene>
    <name evidence="1" type="ORF">B4122_0350</name>
</gene>
<proteinExistence type="predicted"/>
<evidence type="ECO:0000313" key="1">
    <source>
        <dbReference type="EMBL" id="KZD95378.1"/>
    </source>
</evidence>
<dbReference type="AlphaFoldDB" id="A0AAP1HAF9"/>
<name>A0AAP1HAF9_BACIU</name>
<reference evidence="1 2" key="1">
    <citation type="submission" date="2015-09" db="EMBL/GenBank/DDBJ databases">
        <title>Spore heat resistance.</title>
        <authorList>
            <person name="Boekhorst J."/>
            <person name="Berendsen E.M."/>
            <person name="Wells-Bennik M.H."/>
            <person name="Kuipers O.P."/>
        </authorList>
    </citation>
    <scope>NUCLEOTIDE SEQUENCE [LARGE SCALE GENOMIC DNA]</scope>
    <source>
        <strain evidence="1 2">B4122</strain>
    </source>
</reference>
<dbReference type="EMBL" id="LJZV01000001">
    <property type="protein sequence ID" value="KZD95378.1"/>
    <property type="molecule type" value="Genomic_DNA"/>
</dbReference>
<comment type="caution">
    <text evidence="1">The sequence shown here is derived from an EMBL/GenBank/DDBJ whole genome shotgun (WGS) entry which is preliminary data.</text>
</comment>
<organism evidence="1 2">
    <name type="scientific">Bacillus subtilis</name>
    <dbReference type="NCBI Taxonomy" id="1423"/>
    <lineage>
        <taxon>Bacteria</taxon>
        <taxon>Bacillati</taxon>
        <taxon>Bacillota</taxon>
        <taxon>Bacilli</taxon>
        <taxon>Bacillales</taxon>
        <taxon>Bacillaceae</taxon>
        <taxon>Bacillus</taxon>
    </lineage>
</organism>
<dbReference type="Proteomes" id="UP000076442">
    <property type="component" value="Unassembled WGS sequence"/>
</dbReference>
<evidence type="ECO:0000313" key="2">
    <source>
        <dbReference type="Proteomes" id="UP000076442"/>
    </source>
</evidence>